<dbReference type="PROSITE" id="PS51007">
    <property type="entry name" value="CYTC"/>
    <property type="match status" value="1"/>
</dbReference>
<evidence type="ECO:0000313" key="11">
    <source>
        <dbReference type="EMBL" id="QMV74446.1"/>
    </source>
</evidence>
<dbReference type="Pfam" id="PF08240">
    <property type="entry name" value="ADH_N"/>
    <property type="match status" value="1"/>
</dbReference>
<dbReference type="InterPro" id="IPR009056">
    <property type="entry name" value="Cyt_c-like_dom"/>
</dbReference>
<evidence type="ECO:0000256" key="3">
    <source>
        <dbReference type="ARBA" id="ARBA00013190"/>
    </source>
</evidence>
<dbReference type="Gene3D" id="3.40.50.720">
    <property type="entry name" value="NAD(P)-binding Rossmann-like Domain"/>
    <property type="match status" value="1"/>
</dbReference>
<keyword evidence="5 9" id="KW-0862">Zinc</keyword>
<dbReference type="Gene3D" id="3.90.180.10">
    <property type="entry name" value="Medium-chain alcohol dehydrogenases, catalytic domain"/>
    <property type="match status" value="1"/>
</dbReference>
<dbReference type="InterPro" id="IPR013149">
    <property type="entry name" value="ADH-like_C"/>
</dbReference>
<dbReference type="CDD" id="cd08240">
    <property type="entry name" value="6_hydroxyhexanoate_dh_like"/>
    <property type="match status" value="1"/>
</dbReference>
<dbReference type="AlphaFoldDB" id="A0A7G5EKC1"/>
<gene>
    <name evidence="11" type="ORF">HS961_17295</name>
</gene>
<proteinExistence type="inferred from homology"/>
<dbReference type="InterPro" id="IPR020843">
    <property type="entry name" value="ER"/>
</dbReference>
<name>A0A7G5EKC1_9BURK</name>
<dbReference type="KEGG" id="cpis:HS961_17295"/>
<dbReference type="GO" id="GO:0009055">
    <property type="term" value="F:electron transfer activity"/>
    <property type="evidence" value="ECO:0007669"/>
    <property type="project" value="InterPro"/>
</dbReference>
<dbReference type="GO" id="GO:0005737">
    <property type="term" value="C:cytoplasm"/>
    <property type="evidence" value="ECO:0007669"/>
    <property type="project" value="TreeGrafter"/>
</dbReference>
<comment type="similarity">
    <text evidence="2 9">Belongs to the zinc-containing alcohol dehydrogenase family.</text>
</comment>
<dbReference type="EMBL" id="CP058554">
    <property type="protein sequence ID" value="QMV74446.1"/>
    <property type="molecule type" value="Genomic_DNA"/>
</dbReference>
<dbReference type="InterPro" id="IPR002328">
    <property type="entry name" value="ADH_Zn_CS"/>
</dbReference>
<evidence type="ECO:0000256" key="4">
    <source>
        <dbReference type="ARBA" id="ARBA00022723"/>
    </source>
</evidence>
<dbReference type="PROSITE" id="PS00059">
    <property type="entry name" value="ADH_ZINC"/>
    <property type="match status" value="1"/>
</dbReference>
<dbReference type="RefSeq" id="WP_182324115.1">
    <property type="nucleotide sequence ID" value="NZ_CP058554.1"/>
</dbReference>
<sequence length="358" mass="36724">MSNATATSGEQLSYQVVDFGQPLQLARRAIAAPQGSEVLVRISACGVCHSDLHMAEGFFDLGDGRHFGLEKVLKPPRTLGHEIVGTVAANGPDARGALGRSVIVFPWIGCGQCALCARGDEHMCARPESLGTTRDGGFSTHVRVPHSRYLIDHAGIDAAFAATLACSGLTAYSALKKVAPATEQAPLVIIGAGGVGLSAVALAKAMHGLGPIVVDIDPAKRQAALDAGASRVVDPAEADVAKTLARSSAEGVSAVLDFVGSTRTFEFANAVVGKGGKILIVGLFGGSASIQLPLIPMRAISIGGSYVGSLAELRELVALAQQGVLPSLPLSSRPLGDVQTVLDELRAGKVTGRAILQS</sequence>
<reference evidence="11 12" key="1">
    <citation type="journal article" date="2020" name="G3 (Bethesda)">
        <title>CeMbio - The Caenorhabditis elegans Microbiome Resource.</title>
        <authorList>
            <person name="Dirksen P."/>
            <person name="Assie A."/>
            <person name="Zimmermann J."/>
            <person name="Zhang F."/>
            <person name="Tietje A.M."/>
            <person name="Marsh S.A."/>
            <person name="Felix M.A."/>
            <person name="Shapira M."/>
            <person name="Kaleta C."/>
            <person name="Schulenburg H."/>
            <person name="Samuel B."/>
        </authorList>
    </citation>
    <scope>NUCLEOTIDE SEQUENCE [LARGE SCALE GENOMIC DNA]</scope>
    <source>
        <strain evidence="11 12">BIGb0172</strain>
    </source>
</reference>
<protein>
    <recommendedName>
        <fullName evidence="3">alcohol dehydrogenase</fullName>
        <ecNumber evidence="3">1.1.1.1</ecNumber>
    </recommendedName>
</protein>
<evidence type="ECO:0000256" key="5">
    <source>
        <dbReference type="ARBA" id="ARBA00022833"/>
    </source>
</evidence>
<organism evidence="11 12">
    <name type="scientific">Comamonas piscis</name>
    <dbReference type="NCBI Taxonomy" id="1562974"/>
    <lineage>
        <taxon>Bacteria</taxon>
        <taxon>Pseudomonadati</taxon>
        <taxon>Pseudomonadota</taxon>
        <taxon>Betaproteobacteria</taxon>
        <taxon>Burkholderiales</taxon>
        <taxon>Comamonadaceae</taxon>
        <taxon>Comamonas</taxon>
    </lineage>
</organism>
<evidence type="ECO:0000256" key="7">
    <source>
        <dbReference type="ARBA" id="ARBA00023004"/>
    </source>
</evidence>
<keyword evidence="8" id="KW-0349">Heme</keyword>
<evidence type="ECO:0000256" key="1">
    <source>
        <dbReference type="ARBA" id="ARBA00001947"/>
    </source>
</evidence>
<feature type="domain" description="Cytochrome c" evidence="10">
    <location>
        <begin position="30"/>
        <end position="180"/>
    </location>
</feature>
<dbReference type="InterPro" id="IPR013154">
    <property type="entry name" value="ADH-like_N"/>
</dbReference>
<dbReference type="SMART" id="SM00829">
    <property type="entry name" value="PKS_ER"/>
    <property type="match status" value="1"/>
</dbReference>
<keyword evidence="6" id="KW-0560">Oxidoreductase</keyword>
<keyword evidence="12" id="KW-1185">Reference proteome</keyword>
<dbReference type="GO" id="GO:0004022">
    <property type="term" value="F:alcohol dehydrogenase (NAD+) activity"/>
    <property type="evidence" value="ECO:0007669"/>
    <property type="project" value="UniProtKB-EC"/>
</dbReference>
<accession>A0A7G5EKC1</accession>
<evidence type="ECO:0000256" key="2">
    <source>
        <dbReference type="ARBA" id="ARBA00008072"/>
    </source>
</evidence>
<comment type="cofactor">
    <cofactor evidence="1 9">
        <name>Zn(2+)</name>
        <dbReference type="ChEBI" id="CHEBI:29105"/>
    </cofactor>
</comment>
<dbReference type="SUPFAM" id="SSF50129">
    <property type="entry name" value="GroES-like"/>
    <property type="match status" value="1"/>
</dbReference>
<evidence type="ECO:0000313" key="12">
    <source>
        <dbReference type="Proteomes" id="UP000515240"/>
    </source>
</evidence>
<dbReference type="PANTHER" id="PTHR42940:SF8">
    <property type="entry name" value="VACUOLAR PROTEIN SORTING-ASSOCIATED PROTEIN 11"/>
    <property type="match status" value="1"/>
</dbReference>
<dbReference type="InterPro" id="IPR036291">
    <property type="entry name" value="NAD(P)-bd_dom_sf"/>
</dbReference>
<dbReference type="InterPro" id="IPR011032">
    <property type="entry name" value="GroES-like_sf"/>
</dbReference>
<evidence type="ECO:0000256" key="9">
    <source>
        <dbReference type="RuleBase" id="RU361277"/>
    </source>
</evidence>
<dbReference type="SUPFAM" id="SSF51735">
    <property type="entry name" value="NAD(P)-binding Rossmann-fold domains"/>
    <property type="match status" value="1"/>
</dbReference>
<dbReference type="GO" id="GO:0020037">
    <property type="term" value="F:heme binding"/>
    <property type="evidence" value="ECO:0007669"/>
    <property type="project" value="InterPro"/>
</dbReference>
<evidence type="ECO:0000259" key="10">
    <source>
        <dbReference type="PROSITE" id="PS51007"/>
    </source>
</evidence>
<dbReference type="Proteomes" id="UP000515240">
    <property type="component" value="Chromosome"/>
</dbReference>
<keyword evidence="7 8" id="KW-0408">Iron</keyword>
<dbReference type="Pfam" id="PF00107">
    <property type="entry name" value="ADH_zinc_N"/>
    <property type="match status" value="1"/>
</dbReference>
<keyword evidence="4 8" id="KW-0479">Metal-binding</keyword>
<dbReference type="GO" id="GO:0008270">
    <property type="term" value="F:zinc ion binding"/>
    <property type="evidence" value="ECO:0007669"/>
    <property type="project" value="InterPro"/>
</dbReference>
<dbReference type="EC" id="1.1.1.1" evidence="3"/>
<evidence type="ECO:0000256" key="6">
    <source>
        <dbReference type="ARBA" id="ARBA00023002"/>
    </source>
</evidence>
<dbReference type="PANTHER" id="PTHR42940">
    <property type="entry name" value="ALCOHOL DEHYDROGENASE 1-RELATED"/>
    <property type="match status" value="1"/>
</dbReference>
<evidence type="ECO:0000256" key="8">
    <source>
        <dbReference type="PROSITE-ProRule" id="PRU00433"/>
    </source>
</evidence>